<accession>A0A6M4H746</accession>
<dbReference type="RefSeq" id="WP_171162547.1">
    <property type="nucleotide sequence ID" value="NZ_CP053073.1"/>
</dbReference>
<dbReference type="AlphaFoldDB" id="A0A6M4H746"/>
<protein>
    <recommendedName>
        <fullName evidence="3">Lipoprotein</fullName>
    </recommendedName>
</protein>
<keyword evidence="2" id="KW-1185">Reference proteome</keyword>
<dbReference type="InParanoid" id="A0A6M4H746"/>
<proteinExistence type="predicted"/>
<name>A0A6M4H746_9PROT</name>
<dbReference type="EMBL" id="CP053073">
    <property type="protein sequence ID" value="QJR15350.1"/>
    <property type="molecule type" value="Genomic_DNA"/>
</dbReference>
<reference evidence="1 2" key="1">
    <citation type="submission" date="2020-04" db="EMBL/GenBank/DDBJ databases">
        <title>Usitatibacter rugosus gen. nov., sp. nov. and Usitatibacter palustris sp. nov., novel members of Usitatibacteraceae fam. nov. within the order Nitrosomonadales isolated from soil.</title>
        <authorList>
            <person name="Huber K.J."/>
            <person name="Neumann-Schaal M."/>
            <person name="Geppert A."/>
            <person name="Luckner M."/>
            <person name="Wanner G."/>
            <person name="Overmann J."/>
        </authorList>
    </citation>
    <scope>NUCLEOTIDE SEQUENCE [LARGE SCALE GENOMIC DNA]</scope>
    <source>
        <strain evidence="1 2">Swamp67</strain>
    </source>
</reference>
<dbReference type="PROSITE" id="PS51257">
    <property type="entry name" value="PROKAR_LIPOPROTEIN"/>
    <property type="match status" value="1"/>
</dbReference>
<dbReference type="KEGG" id="upl:DSM104440_02169"/>
<sequence length="187" mass="20617">MRTLTAFLLPLFLAACSGIPLMSMPKLIALQGNLLDANPAEFMVAIQADSRLTPPPGSSPVLHLDVKPKEEGSFPRIQKMLKMQENDWSPALMGLKPAGKGRKWFIYAFTPESAEELRKVQAQFRAIKAQNKGGSLQLGIAQENVAAKNPELGNTKWESWLQVSRKDGFFELWSGTLGELVAQGQPR</sequence>
<evidence type="ECO:0000313" key="2">
    <source>
        <dbReference type="Proteomes" id="UP000503096"/>
    </source>
</evidence>
<dbReference type="Proteomes" id="UP000503096">
    <property type="component" value="Chromosome"/>
</dbReference>
<evidence type="ECO:0000313" key="1">
    <source>
        <dbReference type="EMBL" id="QJR15350.1"/>
    </source>
</evidence>
<gene>
    <name evidence="1" type="ORF">DSM104440_02169</name>
</gene>
<evidence type="ECO:0008006" key="3">
    <source>
        <dbReference type="Google" id="ProtNLM"/>
    </source>
</evidence>
<organism evidence="1 2">
    <name type="scientific">Usitatibacter palustris</name>
    <dbReference type="NCBI Taxonomy" id="2732487"/>
    <lineage>
        <taxon>Bacteria</taxon>
        <taxon>Pseudomonadati</taxon>
        <taxon>Pseudomonadota</taxon>
        <taxon>Betaproteobacteria</taxon>
        <taxon>Nitrosomonadales</taxon>
        <taxon>Usitatibacteraceae</taxon>
        <taxon>Usitatibacter</taxon>
    </lineage>
</organism>